<comment type="caution">
    <text evidence="1">The sequence shown here is derived from an EMBL/GenBank/DDBJ whole genome shotgun (WGS) entry which is preliminary data.</text>
</comment>
<dbReference type="EMBL" id="JASBWT010000014">
    <property type="protein sequence ID" value="KAJ9098585.1"/>
    <property type="molecule type" value="Genomic_DNA"/>
</dbReference>
<protein>
    <submittedName>
        <fullName evidence="1">Uncharacterized protein</fullName>
    </submittedName>
</protein>
<accession>A0ACC2VHM0</accession>
<name>A0ACC2VHM0_9TREE</name>
<evidence type="ECO:0000313" key="2">
    <source>
        <dbReference type="Proteomes" id="UP001227268"/>
    </source>
</evidence>
<proteinExistence type="predicted"/>
<reference evidence="1" key="1">
    <citation type="submission" date="2023-04" db="EMBL/GenBank/DDBJ databases">
        <title>Draft Genome sequencing of Naganishia species isolated from polar environments using Oxford Nanopore Technology.</title>
        <authorList>
            <person name="Leo P."/>
            <person name="Venkateswaran K."/>
        </authorList>
    </citation>
    <scope>NUCLEOTIDE SEQUENCE</scope>
    <source>
        <strain evidence="1">MNA-CCFEE 5423</strain>
    </source>
</reference>
<sequence length="170" mass="19616">MSKTQFNRLLQDLVEASGLAAQEPRANFTAHCLRRGSAMYRCNYAQIRWWAQELLEWGGWTAGEDLNKKVPLLAGELGQSTVFIKYVVDHQIKDANSLLWLDHPERDNGQPKAEISDNQFQHLLLQQQQQHATQMLRSREFSNKLQLQVDADIPSARTNTERYQPKETPL</sequence>
<evidence type="ECO:0000313" key="1">
    <source>
        <dbReference type="EMBL" id="KAJ9098585.1"/>
    </source>
</evidence>
<organism evidence="1 2">
    <name type="scientific">Naganishia friedmannii</name>
    <dbReference type="NCBI Taxonomy" id="89922"/>
    <lineage>
        <taxon>Eukaryota</taxon>
        <taxon>Fungi</taxon>
        <taxon>Dikarya</taxon>
        <taxon>Basidiomycota</taxon>
        <taxon>Agaricomycotina</taxon>
        <taxon>Tremellomycetes</taxon>
        <taxon>Filobasidiales</taxon>
        <taxon>Filobasidiaceae</taxon>
        <taxon>Naganishia</taxon>
    </lineage>
</organism>
<dbReference type="Proteomes" id="UP001227268">
    <property type="component" value="Unassembled WGS sequence"/>
</dbReference>
<keyword evidence="2" id="KW-1185">Reference proteome</keyword>
<gene>
    <name evidence="1" type="ORF">QFC21_004226</name>
</gene>